<organism evidence="1 2">
    <name type="scientific">Streptomyces virginiae</name>
    <name type="common">Streptomyces cinnamonensis</name>
    <dbReference type="NCBI Taxonomy" id="1961"/>
    <lineage>
        <taxon>Bacteria</taxon>
        <taxon>Bacillati</taxon>
        <taxon>Actinomycetota</taxon>
        <taxon>Actinomycetes</taxon>
        <taxon>Kitasatosporales</taxon>
        <taxon>Streptomycetaceae</taxon>
        <taxon>Streptomyces</taxon>
    </lineage>
</organism>
<proteinExistence type="predicted"/>
<sequence>MESLRFPEDLVALQAAWLDTYATLAKAPAGIGTTPLRRRLIALSCRLHAHPHWTAPGSARGTWAELRRQARAHGWATAA</sequence>
<reference evidence="1" key="1">
    <citation type="submission" date="2022-10" db="EMBL/GenBank/DDBJ databases">
        <title>The complete genomes of actinobacterial strains from the NBC collection.</title>
        <authorList>
            <person name="Joergensen T.S."/>
            <person name="Alvarez Arevalo M."/>
            <person name="Sterndorff E.B."/>
            <person name="Faurdal D."/>
            <person name="Vuksanovic O."/>
            <person name="Mourched A.-S."/>
            <person name="Charusanti P."/>
            <person name="Shaw S."/>
            <person name="Blin K."/>
            <person name="Weber T."/>
        </authorList>
    </citation>
    <scope>NUCLEOTIDE SEQUENCE</scope>
    <source>
        <strain evidence="1">NBC_00248</strain>
    </source>
</reference>
<dbReference type="RefSeq" id="WP_328965189.1">
    <property type="nucleotide sequence ID" value="NZ_CP108090.1"/>
</dbReference>
<dbReference type="EMBL" id="CP108090">
    <property type="protein sequence ID" value="WUQ16943.1"/>
    <property type="molecule type" value="Genomic_DNA"/>
</dbReference>
<accession>A0ABZ1TQ23</accession>
<keyword evidence="2" id="KW-1185">Reference proteome</keyword>
<evidence type="ECO:0000313" key="1">
    <source>
        <dbReference type="EMBL" id="WUQ16943.1"/>
    </source>
</evidence>
<name>A0ABZ1TQ23_STRVG</name>
<evidence type="ECO:0000313" key="2">
    <source>
        <dbReference type="Proteomes" id="UP001432039"/>
    </source>
</evidence>
<dbReference type="Proteomes" id="UP001432039">
    <property type="component" value="Chromosome"/>
</dbReference>
<gene>
    <name evidence="1" type="ORF">OG517_39115</name>
</gene>
<protein>
    <submittedName>
        <fullName evidence="1">Uncharacterized protein</fullName>
    </submittedName>
</protein>